<feature type="domain" description="Glutamine amidotransferase type-2" evidence="11">
    <location>
        <begin position="2"/>
        <end position="213"/>
    </location>
</feature>
<dbReference type="NCBIfam" id="TIGR01536">
    <property type="entry name" value="asn_synth_AEB"/>
    <property type="match status" value="1"/>
</dbReference>
<dbReference type="Proteomes" id="UP000199071">
    <property type="component" value="Unassembled WGS sequence"/>
</dbReference>
<dbReference type="SUPFAM" id="SSF52402">
    <property type="entry name" value="Adenine nucleotide alpha hydrolases-like"/>
    <property type="match status" value="1"/>
</dbReference>
<organism evidence="12 13">
    <name type="scientific">Bauldia litoralis</name>
    <dbReference type="NCBI Taxonomy" id="665467"/>
    <lineage>
        <taxon>Bacteria</taxon>
        <taxon>Pseudomonadati</taxon>
        <taxon>Pseudomonadota</taxon>
        <taxon>Alphaproteobacteria</taxon>
        <taxon>Hyphomicrobiales</taxon>
        <taxon>Kaistiaceae</taxon>
        <taxon>Bauldia</taxon>
    </lineage>
</organism>
<sequence>MCGIAGYFGTPSMHQPPELLLRRMIGAIRHRGPDESGTHVEPGVGLGHARLSIIDIDTGQQPMANDDGDVVVTFNGEIFNFVELRRELMARGHVFRTESDTEVIIRSYEEMGPDCVTAFNGDFAFALWDRRRRRFMLARDRMGVRPLFYAWRGGCLYFASEAKALFEVPGIDAELDPVALDQTFTFWFPLAPRTAFKGICSLPPAHRMVASPHEVAVRPYWRLDYPDAADTGALDNRSEADIAEELRALLTDATRIRLRSDVPVGAYLSGGLDSSIIAALVRQMEPKRLRTFSVTFESGEFDESAFQSEMVRALGTDHTAVPCRTADIGRMFPDVIRHAEQPLLRTAPAPLFALSRLVRDNAFKVVLTGEGADEVFAGYDIFKEAKLRRFCAAQPKSQWRQLLFQRLYPYLPALKGQSQSYRNAFFGAGLEATDDPLFSHLPRFRTTAGGKAFFSAEMREELHGYDALDDLRAHLPADFHRWHPLSQGQYLETAHLLPGYILSAQGDRVAMAHSVEGRFPFLDHRLVEFASRIPPRLKIRGLREKHILREAMGDILPPSIGDRVKQPYRAPDSPAFVGPEAPDYVSGQLSPAAIANAGFFAPRSVEKLVTKCRSGSFLGFRDNMAMVGILSTQLLHHSFAKDVAADIPATVAA</sequence>
<dbReference type="PIRSF" id="PIRSF001589">
    <property type="entry name" value="Asn_synthetase_glu-h"/>
    <property type="match status" value="1"/>
</dbReference>
<dbReference type="RefSeq" id="WP_090874698.1">
    <property type="nucleotide sequence ID" value="NZ_FMXQ01000001.1"/>
</dbReference>
<evidence type="ECO:0000256" key="6">
    <source>
        <dbReference type="ARBA" id="ARBA00022962"/>
    </source>
</evidence>
<dbReference type="PANTHER" id="PTHR43284:SF1">
    <property type="entry name" value="ASPARAGINE SYNTHETASE"/>
    <property type="match status" value="1"/>
</dbReference>
<evidence type="ECO:0000256" key="9">
    <source>
        <dbReference type="PIRSR" id="PIRSR001589-2"/>
    </source>
</evidence>
<comment type="pathway">
    <text evidence="1">Amino-acid biosynthesis; L-asparagine biosynthesis; L-asparagine from L-aspartate (L-Gln route): step 1/1.</text>
</comment>
<dbReference type="EC" id="6.3.5.4" evidence="3"/>
<dbReference type="InterPro" id="IPR001962">
    <property type="entry name" value="Asn_synthase"/>
</dbReference>
<dbReference type="STRING" id="665467.SAMN02982931_00605"/>
<dbReference type="GO" id="GO:0005524">
    <property type="term" value="F:ATP binding"/>
    <property type="evidence" value="ECO:0007669"/>
    <property type="project" value="UniProtKB-KW"/>
</dbReference>
<dbReference type="PROSITE" id="PS51278">
    <property type="entry name" value="GATASE_TYPE_2"/>
    <property type="match status" value="1"/>
</dbReference>
<dbReference type="GO" id="GO:0004066">
    <property type="term" value="F:asparagine synthase (glutamine-hydrolyzing) activity"/>
    <property type="evidence" value="ECO:0007669"/>
    <property type="project" value="UniProtKB-EC"/>
</dbReference>
<keyword evidence="6 8" id="KW-0315">Glutamine amidotransferase</keyword>
<evidence type="ECO:0000256" key="5">
    <source>
        <dbReference type="ARBA" id="ARBA00022840"/>
    </source>
</evidence>
<dbReference type="GO" id="GO:0005829">
    <property type="term" value="C:cytosol"/>
    <property type="evidence" value="ECO:0007669"/>
    <property type="project" value="TreeGrafter"/>
</dbReference>
<dbReference type="InterPro" id="IPR006426">
    <property type="entry name" value="Asn_synth_AEB"/>
</dbReference>
<keyword evidence="4 9" id="KW-0547">Nucleotide-binding</keyword>
<dbReference type="InterPro" id="IPR017932">
    <property type="entry name" value="GATase_2_dom"/>
</dbReference>
<dbReference type="OrthoDB" id="9763290at2"/>
<comment type="similarity">
    <text evidence="2">Belongs to the asparagine synthetase family.</text>
</comment>
<feature type="binding site" evidence="9">
    <location>
        <position position="100"/>
    </location>
    <ligand>
        <name>L-glutamine</name>
        <dbReference type="ChEBI" id="CHEBI:58359"/>
    </ligand>
</feature>
<evidence type="ECO:0000256" key="10">
    <source>
        <dbReference type="PIRSR" id="PIRSR001589-3"/>
    </source>
</evidence>
<proteinExistence type="inferred from homology"/>
<dbReference type="AlphaFoldDB" id="A0A1G6AH89"/>
<feature type="site" description="Important for beta-aspartyl-AMP intermediate formation" evidence="10">
    <location>
        <position position="370"/>
    </location>
</feature>
<protein>
    <recommendedName>
        <fullName evidence="3">asparagine synthase (glutamine-hydrolyzing)</fullName>
        <ecNumber evidence="3">6.3.5.4</ecNumber>
    </recommendedName>
</protein>
<keyword evidence="8" id="KW-0061">Asparagine biosynthesis</keyword>
<name>A0A1G6AH89_9HYPH</name>
<dbReference type="SUPFAM" id="SSF56235">
    <property type="entry name" value="N-terminal nucleophile aminohydrolases (Ntn hydrolases)"/>
    <property type="match status" value="1"/>
</dbReference>
<dbReference type="Gene3D" id="3.40.50.620">
    <property type="entry name" value="HUPs"/>
    <property type="match status" value="2"/>
</dbReference>
<dbReference type="InterPro" id="IPR051786">
    <property type="entry name" value="ASN_synthetase/amidase"/>
</dbReference>
<dbReference type="InterPro" id="IPR014729">
    <property type="entry name" value="Rossmann-like_a/b/a_fold"/>
</dbReference>
<feature type="active site" description="For GATase activity" evidence="8">
    <location>
        <position position="2"/>
    </location>
</feature>
<dbReference type="PANTHER" id="PTHR43284">
    <property type="entry name" value="ASPARAGINE SYNTHETASE (GLUTAMINE-HYDROLYZING)"/>
    <property type="match status" value="1"/>
</dbReference>
<evidence type="ECO:0000256" key="2">
    <source>
        <dbReference type="ARBA" id="ARBA00005752"/>
    </source>
</evidence>
<evidence type="ECO:0000256" key="8">
    <source>
        <dbReference type="PIRSR" id="PIRSR001589-1"/>
    </source>
</evidence>
<evidence type="ECO:0000256" key="3">
    <source>
        <dbReference type="ARBA" id="ARBA00012737"/>
    </source>
</evidence>
<comment type="catalytic activity">
    <reaction evidence="7">
        <text>L-aspartate + L-glutamine + ATP + H2O = L-asparagine + L-glutamate + AMP + diphosphate + H(+)</text>
        <dbReference type="Rhea" id="RHEA:12228"/>
        <dbReference type="ChEBI" id="CHEBI:15377"/>
        <dbReference type="ChEBI" id="CHEBI:15378"/>
        <dbReference type="ChEBI" id="CHEBI:29985"/>
        <dbReference type="ChEBI" id="CHEBI:29991"/>
        <dbReference type="ChEBI" id="CHEBI:30616"/>
        <dbReference type="ChEBI" id="CHEBI:33019"/>
        <dbReference type="ChEBI" id="CHEBI:58048"/>
        <dbReference type="ChEBI" id="CHEBI:58359"/>
        <dbReference type="ChEBI" id="CHEBI:456215"/>
        <dbReference type="EC" id="6.3.5.4"/>
    </reaction>
</comment>
<evidence type="ECO:0000313" key="13">
    <source>
        <dbReference type="Proteomes" id="UP000199071"/>
    </source>
</evidence>
<dbReference type="InterPro" id="IPR033738">
    <property type="entry name" value="AsnB_N"/>
</dbReference>
<dbReference type="EMBL" id="FMXQ01000001">
    <property type="protein sequence ID" value="SDB07676.1"/>
    <property type="molecule type" value="Genomic_DNA"/>
</dbReference>
<keyword evidence="13" id="KW-1185">Reference proteome</keyword>
<gene>
    <name evidence="12" type="ORF">SAMN02982931_00605</name>
</gene>
<evidence type="ECO:0000256" key="1">
    <source>
        <dbReference type="ARBA" id="ARBA00005187"/>
    </source>
</evidence>
<feature type="binding site" evidence="9">
    <location>
        <position position="294"/>
    </location>
    <ligand>
        <name>ATP</name>
        <dbReference type="ChEBI" id="CHEBI:30616"/>
    </ligand>
</feature>
<dbReference type="Pfam" id="PF00733">
    <property type="entry name" value="Asn_synthase"/>
    <property type="match status" value="1"/>
</dbReference>
<dbReference type="InterPro" id="IPR029055">
    <property type="entry name" value="Ntn_hydrolases_N"/>
</dbReference>
<accession>A0A1G6AH89</accession>
<reference evidence="12 13" key="1">
    <citation type="submission" date="2016-10" db="EMBL/GenBank/DDBJ databases">
        <authorList>
            <person name="de Groot N.N."/>
        </authorList>
    </citation>
    <scope>NUCLEOTIDE SEQUENCE [LARGE SCALE GENOMIC DNA]</scope>
    <source>
        <strain evidence="12 13">ATCC 35022</strain>
    </source>
</reference>
<dbReference type="GO" id="GO:0006529">
    <property type="term" value="P:asparagine biosynthetic process"/>
    <property type="evidence" value="ECO:0007669"/>
    <property type="project" value="UniProtKB-KW"/>
</dbReference>
<dbReference type="CDD" id="cd00712">
    <property type="entry name" value="AsnB"/>
    <property type="match status" value="1"/>
</dbReference>
<dbReference type="CDD" id="cd01991">
    <property type="entry name" value="Asn_synthase_B_C"/>
    <property type="match status" value="1"/>
</dbReference>
<evidence type="ECO:0000256" key="4">
    <source>
        <dbReference type="ARBA" id="ARBA00022741"/>
    </source>
</evidence>
<evidence type="ECO:0000313" key="12">
    <source>
        <dbReference type="EMBL" id="SDB07676.1"/>
    </source>
</evidence>
<dbReference type="Gene3D" id="3.60.20.10">
    <property type="entry name" value="Glutamine Phosphoribosylpyrophosphate, subunit 1, domain 1"/>
    <property type="match status" value="1"/>
</dbReference>
<dbReference type="Pfam" id="PF13537">
    <property type="entry name" value="GATase_7"/>
    <property type="match status" value="1"/>
</dbReference>
<evidence type="ECO:0000256" key="7">
    <source>
        <dbReference type="ARBA" id="ARBA00048741"/>
    </source>
</evidence>
<keyword evidence="5 9" id="KW-0067">ATP-binding</keyword>
<keyword evidence="8" id="KW-0028">Amino-acid biosynthesis</keyword>
<evidence type="ECO:0000259" key="11">
    <source>
        <dbReference type="PROSITE" id="PS51278"/>
    </source>
</evidence>